<dbReference type="SUPFAM" id="SSF51621">
    <property type="entry name" value="Phosphoenolpyruvate/pyruvate domain"/>
    <property type="match status" value="1"/>
</dbReference>
<evidence type="ECO:0000313" key="6">
    <source>
        <dbReference type="EMBL" id="QQP92994.1"/>
    </source>
</evidence>
<dbReference type="EMBL" id="CP067421">
    <property type="protein sequence ID" value="QQP92994.1"/>
    <property type="molecule type" value="Genomic_DNA"/>
</dbReference>
<name>A0ABX7BF18_9PROT</name>
<reference evidence="6" key="1">
    <citation type="submission" date="2021-02" db="EMBL/GenBank/DDBJ databases">
        <title>Skermanella TT6 skin isolate.</title>
        <authorList>
            <person name="Lee K."/>
            <person name="Ganzorig M."/>
        </authorList>
    </citation>
    <scope>NUCLEOTIDE SEQUENCE</scope>
    <source>
        <strain evidence="6">TT6</strain>
    </source>
</reference>
<evidence type="ECO:0000256" key="1">
    <source>
        <dbReference type="ARBA" id="ARBA00001946"/>
    </source>
</evidence>
<dbReference type="Pfam" id="PF03328">
    <property type="entry name" value="HpcH_HpaI"/>
    <property type="match status" value="1"/>
</dbReference>
<accession>A0ABX7BF18</accession>
<keyword evidence="4" id="KW-0460">Magnesium</keyword>
<keyword evidence="7" id="KW-1185">Reference proteome</keyword>
<evidence type="ECO:0000313" key="7">
    <source>
        <dbReference type="Proteomes" id="UP000595197"/>
    </source>
</evidence>
<protein>
    <submittedName>
        <fullName evidence="6">CoA ester lyase</fullName>
    </submittedName>
</protein>
<dbReference type="InterPro" id="IPR005000">
    <property type="entry name" value="Aldolase/citrate-lyase_domain"/>
</dbReference>
<dbReference type="Proteomes" id="UP000595197">
    <property type="component" value="Plasmid pTT6-1"/>
</dbReference>
<feature type="domain" description="HpcH/HpaI aldolase/citrate lyase" evidence="5">
    <location>
        <begin position="9"/>
        <end position="221"/>
    </location>
</feature>
<dbReference type="Gene3D" id="3.20.20.60">
    <property type="entry name" value="Phosphoenolpyruvate-binding domains"/>
    <property type="match status" value="1"/>
</dbReference>
<dbReference type="InterPro" id="IPR011206">
    <property type="entry name" value="Citrate_lyase_beta/mcl1/mcl2"/>
</dbReference>
<dbReference type="PANTHER" id="PTHR32308:SF0">
    <property type="entry name" value="HPCH_HPAI ALDOLASE_CITRATE LYASE DOMAIN-CONTAINING PROTEIN"/>
    <property type="match status" value="1"/>
</dbReference>
<evidence type="ECO:0000256" key="2">
    <source>
        <dbReference type="ARBA" id="ARBA00005568"/>
    </source>
</evidence>
<evidence type="ECO:0000256" key="4">
    <source>
        <dbReference type="ARBA" id="ARBA00022842"/>
    </source>
</evidence>
<keyword evidence="6" id="KW-0614">Plasmid</keyword>
<dbReference type="PIRSF" id="PIRSF015582">
    <property type="entry name" value="Cit_lyase_B"/>
    <property type="match status" value="1"/>
</dbReference>
<dbReference type="GO" id="GO:0016829">
    <property type="term" value="F:lyase activity"/>
    <property type="evidence" value="ECO:0007669"/>
    <property type="project" value="UniProtKB-KW"/>
</dbReference>
<gene>
    <name evidence="6" type="ORF">IGS68_27860</name>
</gene>
<evidence type="ECO:0000259" key="5">
    <source>
        <dbReference type="Pfam" id="PF03328"/>
    </source>
</evidence>
<keyword evidence="3" id="KW-0479">Metal-binding</keyword>
<keyword evidence="6" id="KW-0456">Lyase</keyword>
<dbReference type="InterPro" id="IPR040442">
    <property type="entry name" value="Pyrv_kinase-like_dom_sf"/>
</dbReference>
<comment type="similarity">
    <text evidence="2">Belongs to the HpcH/HpaI aldolase family.</text>
</comment>
<evidence type="ECO:0000256" key="3">
    <source>
        <dbReference type="ARBA" id="ARBA00022723"/>
    </source>
</evidence>
<geneLocation type="plasmid" evidence="6 7">
    <name>pTT6-1</name>
</geneLocation>
<dbReference type="RefSeq" id="WP_201082327.1">
    <property type="nucleotide sequence ID" value="NZ_CP067421.1"/>
</dbReference>
<proteinExistence type="inferred from homology"/>
<comment type="cofactor">
    <cofactor evidence="1">
        <name>Mg(2+)</name>
        <dbReference type="ChEBI" id="CHEBI:18420"/>
    </cofactor>
</comment>
<dbReference type="InterPro" id="IPR015813">
    <property type="entry name" value="Pyrv/PenolPyrv_kinase-like_dom"/>
</dbReference>
<organism evidence="6 7">
    <name type="scientific">Skermanella cutis</name>
    <dbReference type="NCBI Taxonomy" id="2775420"/>
    <lineage>
        <taxon>Bacteria</taxon>
        <taxon>Pseudomonadati</taxon>
        <taxon>Pseudomonadota</taxon>
        <taxon>Alphaproteobacteria</taxon>
        <taxon>Rhodospirillales</taxon>
        <taxon>Azospirillaceae</taxon>
        <taxon>Skermanella</taxon>
    </lineage>
</organism>
<sequence length="287" mass="29971">MKSNGIGWRSLLFVPGTRPDRFAKAAASGADAVCVDLEDAVPPGRKDEARGEALRFLAEVGGGACDRVVRINGVRTEPGLRDLLAVIEARPERGTIAVPKIESAEEVQWIDQLLTAAGCGLRVVAQIETLRGVENATVIAGASPRLSGIMFGGLDLAAELGAPASWEALLHGRSRVIHAAALAGIPAIDMPFVDVGDPEGCGQEARRALALGFSAKMVIHPTQVEVVNAAFSPTLEEIDQARRVIAALEEASGTAAGGVVLLDGRMVERPVVLAMQRILARAGGRAL</sequence>
<dbReference type="PANTHER" id="PTHR32308">
    <property type="entry name" value="LYASE BETA SUBUNIT, PUTATIVE (AFU_ORTHOLOGUE AFUA_4G13030)-RELATED"/>
    <property type="match status" value="1"/>
</dbReference>